<dbReference type="AlphaFoldDB" id="A0A8J7I7F7"/>
<dbReference type="SMART" id="SM00382">
    <property type="entry name" value="AAA"/>
    <property type="match status" value="2"/>
</dbReference>
<organism evidence="4 5">
    <name type="scientific">Dendronalium phyllosphericum CENA369</name>
    <dbReference type="NCBI Taxonomy" id="1725256"/>
    <lineage>
        <taxon>Bacteria</taxon>
        <taxon>Bacillati</taxon>
        <taxon>Cyanobacteriota</taxon>
        <taxon>Cyanophyceae</taxon>
        <taxon>Nostocales</taxon>
        <taxon>Nostocaceae</taxon>
        <taxon>Dendronalium</taxon>
        <taxon>Dendronalium phyllosphericum</taxon>
    </lineage>
</organism>
<dbReference type="PANTHER" id="PTHR43038:SF3">
    <property type="entry name" value="ABC TRANSPORTER G FAMILY MEMBER 20 ISOFORM X1"/>
    <property type="match status" value="1"/>
</dbReference>
<gene>
    <name evidence="4" type="ORF">I8752_15800</name>
</gene>
<feature type="domain" description="ABC transporter" evidence="3">
    <location>
        <begin position="391"/>
        <end position="620"/>
    </location>
</feature>
<dbReference type="InterPro" id="IPR017871">
    <property type="entry name" value="ABC_transporter-like_CS"/>
</dbReference>
<dbReference type="Proteomes" id="UP000662314">
    <property type="component" value="Unassembled WGS sequence"/>
</dbReference>
<evidence type="ECO:0000259" key="3">
    <source>
        <dbReference type="PROSITE" id="PS50893"/>
    </source>
</evidence>
<name>A0A8J7I7F7_9NOST</name>
<accession>A0A8J7I7F7</accession>
<feature type="domain" description="ABC transporter" evidence="3">
    <location>
        <begin position="23"/>
        <end position="248"/>
    </location>
</feature>
<keyword evidence="5" id="KW-1185">Reference proteome</keyword>
<dbReference type="InterPro" id="IPR003593">
    <property type="entry name" value="AAA+_ATPase"/>
</dbReference>
<evidence type="ECO:0000256" key="1">
    <source>
        <dbReference type="ARBA" id="ARBA00022741"/>
    </source>
</evidence>
<keyword evidence="2 4" id="KW-0067">ATP-binding</keyword>
<dbReference type="PROSITE" id="PS00211">
    <property type="entry name" value="ABC_TRANSPORTER_1"/>
    <property type="match status" value="1"/>
</dbReference>
<dbReference type="InterPro" id="IPR003439">
    <property type="entry name" value="ABC_transporter-like_ATP-bd"/>
</dbReference>
<dbReference type="InterPro" id="IPR027417">
    <property type="entry name" value="P-loop_NTPase"/>
</dbReference>
<dbReference type="CDD" id="cd03230">
    <property type="entry name" value="ABC_DR_subfamily_A"/>
    <property type="match status" value="2"/>
</dbReference>
<evidence type="ECO:0000313" key="4">
    <source>
        <dbReference type="EMBL" id="MBH8574460.1"/>
    </source>
</evidence>
<evidence type="ECO:0000313" key="5">
    <source>
        <dbReference type="Proteomes" id="UP000662314"/>
    </source>
</evidence>
<dbReference type="EMBL" id="JAECZA010000073">
    <property type="protein sequence ID" value="MBH8574460.1"/>
    <property type="molecule type" value="Genomic_DNA"/>
</dbReference>
<dbReference type="Gene3D" id="3.40.50.300">
    <property type="entry name" value="P-loop containing nucleotide triphosphate hydrolases"/>
    <property type="match status" value="2"/>
</dbReference>
<dbReference type="PANTHER" id="PTHR43038">
    <property type="entry name" value="ATP-BINDING CASSETTE, SUB-FAMILY H, MEMBER 1"/>
    <property type="match status" value="1"/>
</dbReference>
<sequence>MKQELTTFPRNLPQSSSLPNTAIKVHGLHKHYGNLVAVRGIDFSVHKGELFGLIGPDGAGKTSTFHILGGVMEATAGEVQIFNQPARDARLMTGYLTQQFSLYLDLSIDENLRYAAGLRQVADDLLTERRKKYLKLMNLERFGDRLAGQLSGGMKQKLALCCALVSQPEVLLLDEPTTGVDPVSRREFWDVLAELSAEGMTIVVATPYLDEAERCHRVALMYSGQIHEVGTPAELRANLGLHRLEVRTANLETTERILSQTDQTNIVDVQTFGDRLDVLVPDLDSGETEVRELLQKNQLPSPSIERGEPTLENVFVTRLRQQGSAPQFFPFPRFRKRGLGSGGAGKAGEAGGVFNTQHSALSTQHSALPTQHSELSTQHSALPTQHSELAIYARNLSRIFGKFQAVKDVNVEVRYGEIFGLLGANGAGKTTTIKMLCGLLEASGGEISLGGETGNLRSADLRRRIGYMSQKFTLYDDLTILQNLEFYSGVYGVPRKLRRDKIDWVIATCGLEGQANMITGQLPGGWKQRVAFGASVMHEPDILFLDEPTSGVDPLARRQFWKLINDFARNGTAILVTTHYLEEAEQCNRMSFMVAGETVAEGSPSSIKASQPGQLIELIVNRNQTASKILKQHFEPWRISIFADSLHVVLDNPEQEINQLTQLLEANQITVNSLRSISFSLEDAFIGIVQRSQS</sequence>
<comment type="caution">
    <text evidence="4">The sequence shown here is derived from an EMBL/GenBank/DDBJ whole genome shotgun (WGS) entry which is preliminary data.</text>
</comment>
<dbReference type="GO" id="GO:0005524">
    <property type="term" value="F:ATP binding"/>
    <property type="evidence" value="ECO:0007669"/>
    <property type="project" value="UniProtKB-KW"/>
</dbReference>
<dbReference type="Pfam" id="PF00005">
    <property type="entry name" value="ABC_tran"/>
    <property type="match status" value="2"/>
</dbReference>
<dbReference type="GO" id="GO:0016887">
    <property type="term" value="F:ATP hydrolysis activity"/>
    <property type="evidence" value="ECO:0007669"/>
    <property type="project" value="InterPro"/>
</dbReference>
<dbReference type="RefSeq" id="WP_214433268.1">
    <property type="nucleotide sequence ID" value="NZ_CAWPUQ010000310.1"/>
</dbReference>
<proteinExistence type="predicted"/>
<dbReference type="PROSITE" id="PS50893">
    <property type="entry name" value="ABC_TRANSPORTER_2"/>
    <property type="match status" value="2"/>
</dbReference>
<protein>
    <submittedName>
        <fullName evidence="4">ABC transporter ATP-binding protein</fullName>
    </submittedName>
</protein>
<keyword evidence="1" id="KW-0547">Nucleotide-binding</keyword>
<evidence type="ECO:0000256" key="2">
    <source>
        <dbReference type="ARBA" id="ARBA00022840"/>
    </source>
</evidence>
<reference evidence="4 5" key="1">
    <citation type="journal article" date="2021" name="Int. J. Syst. Evol. Microbiol.">
        <title>Amazonocrinis nigriterrae gen. nov., sp. nov., Atlanticothrix silvestris gen. nov., sp. nov. and Dendronalium phyllosphericum gen. nov., sp. nov., nostocacean cyanobacteria from Brazilian environments.</title>
        <authorList>
            <person name="Alvarenga D.O."/>
            <person name="Andreote A.P.D."/>
            <person name="Branco L.H.Z."/>
            <person name="Delbaje E."/>
            <person name="Cruz R.B."/>
            <person name="Varani A.M."/>
            <person name="Fiore M.F."/>
        </authorList>
    </citation>
    <scope>NUCLEOTIDE SEQUENCE [LARGE SCALE GENOMIC DNA]</scope>
    <source>
        <strain evidence="4 5">CENA369</strain>
    </source>
</reference>
<dbReference type="SUPFAM" id="SSF52540">
    <property type="entry name" value="P-loop containing nucleoside triphosphate hydrolases"/>
    <property type="match status" value="2"/>
</dbReference>